<protein>
    <submittedName>
        <fullName evidence="1">Uncharacterized protein</fullName>
    </submittedName>
</protein>
<organism evidence="1 2">
    <name type="scientific">Streptomyces antimycoticus</name>
    <dbReference type="NCBI Taxonomy" id="68175"/>
    <lineage>
        <taxon>Bacteria</taxon>
        <taxon>Bacillati</taxon>
        <taxon>Actinomycetota</taxon>
        <taxon>Actinomycetes</taxon>
        <taxon>Kitasatosporales</taxon>
        <taxon>Streptomycetaceae</taxon>
        <taxon>Streptomyces</taxon>
        <taxon>Streptomyces violaceusniger group</taxon>
    </lineage>
</organism>
<name>A0A499UL00_9ACTN</name>
<dbReference type="Proteomes" id="UP000463951">
    <property type="component" value="Chromosome"/>
</dbReference>
<reference evidence="1 2" key="1">
    <citation type="journal article" date="2020" name="Int. J. Syst. Evol. Microbiol.">
        <title>Reclassification of Streptomyces castelarensis and Streptomyces sporoclivatus as later heterotypic synonyms of Streptomyces antimycoticus.</title>
        <authorList>
            <person name="Komaki H."/>
            <person name="Tamura T."/>
        </authorList>
    </citation>
    <scope>NUCLEOTIDE SEQUENCE [LARGE SCALE GENOMIC DNA]</scope>
    <source>
        <strain evidence="1 2">NBRC 100767</strain>
    </source>
</reference>
<dbReference type="AlphaFoldDB" id="A0A499UL00"/>
<proteinExistence type="predicted"/>
<evidence type="ECO:0000313" key="1">
    <source>
        <dbReference type="EMBL" id="BBJ37821.1"/>
    </source>
</evidence>
<gene>
    <name evidence="1" type="ORF">SSPO_005390</name>
</gene>
<sequence length="82" mass="8362">MTRGQAPPRDCLVVVAVGASAPPGRRGGTGFRGSAEYSALDLAAVVIERVVQVNHGGLGRRLRVALPDDPDMAACSFTASAA</sequence>
<dbReference type="EMBL" id="AP019620">
    <property type="protein sequence ID" value="BBJ37821.1"/>
    <property type="molecule type" value="Genomic_DNA"/>
</dbReference>
<accession>A0A499UL00</accession>
<evidence type="ECO:0000313" key="2">
    <source>
        <dbReference type="Proteomes" id="UP000463951"/>
    </source>
</evidence>